<evidence type="ECO:0000313" key="2">
    <source>
        <dbReference type="Proteomes" id="UP000198538"/>
    </source>
</evidence>
<reference evidence="2" key="1">
    <citation type="submission" date="2016-10" db="EMBL/GenBank/DDBJ databases">
        <authorList>
            <person name="Varghese N."/>
            <person name="Submissions S."/>
        </authorList>
    </citation>
    <scope>NUCLEOTIDE SEQUENCE [LARGE SCALE GENOMIC DNA]</scope>
    <source>
        <strain evidence="2">BL9</strain>
    </source>
</reference>
<dbReference type="RefSeq" id="WP_244159460.1">
    <property type="nucleotide sequence ID" value="NZ_FMVM01000023.1"/>
</dbReference>
<dbReference type="PANTHER" id="PTHR43630:SF2">
    <property type="entry name" value="GLYCOSYLTRANSFERASE"/>
    <property type="match status" value="1"/>
</dbReference>
<dbReference type="GO" id="GO:0016740">
    <property type="term" value="F:transferase activity"/>
    <property type="evidence" value="ECO:0007669"/>
    <property type="project" value="UniProtKB-KW"/>
</dbReference>
<accession>A0A1G5LCJ3</accession>
<dbReference type="Gene3D" id="3.90.550.10">
    <property type="entry name" value="Spore Coat Polysaccharide Biosynthesis Protein SpsA, Chain A"/>
    <property type="match status" value="1"/>
</dbReference>
<dbReference type="AlphaFoldDB" id="A0A1G5LCJ3"/>
<organism evidence="1 2">
    <name type="scientific">Paenibacillus polysaccharolyticus</name>
    <dbReference type="NCBI Taxonomy" id="582692"/>
    <lineage>
        <taxon>Bacteria</taxon>
        <taxon>Bacillati</taxon>
        <taxon>Bacillota</taxon>
        <taxon>Bacilli</taxon>
        <taxon>Bacillales</taxon>
        <taxon>Paenibacillaceae</taxon>
        <taxon>Paenibacillus</taxon>
    </lineage>
</organism>
<proteinExistence type="predicted"/>
<protein>
    <submittedName>
        <fullName evidence="1">Glycosyl transferase family 2</fullName>
    </submittedName>
</protein>
<gene>
    <name evidence="1" type="ORF">SAMN05720606_12317</name>
</gene>
<dbReference type="SUPFAM" id="SSF53448">
    <property type="entry name" value="Nucleotide-diphospho-sugar transferases"/>
    <property type="match status" value="1"/>
</dbReference>
<dbReference type="STRING" id="582692.SAMN05720606_12317"/>
<sequence length="249" mass="29926">MEEQEQHKREQGKERPVRNRPHITLSMIVCNEEKRYLRQALMTHRAWIDRAVIIDDGSTDGTAAMCKELLHGIPLVLVQNPVSRFSDEVSLRKQQWEETLSTNPEWILNLDADEVLTPDFGVLRDDLLSGMEEAIYFRLYDMWSETAYREDMYWQAHMYYRPFLVKYRPGMVYEWKETPQHCGRFPLSIQHLPYACHPPRVKHYGWAREEDRVRKYERYQTLDPEARYGWKEQYESILDAEPRLIPWSD</sequence>
<dbReference type="InterPro" id="IPR029044">
    <property type="entry name" value="Nucleotide-diphossugar_trans"/>
</dbReference>
<dbReference type="PANTHER" id="PTHR43630">
    <property type="entry name" value="POLY-BETA-1,6-N-ACETYL-D-GLUCOSAMINE SYNTHASE"/>
    <property type="match status" value="1"/>
</dbReference>
<evidence type="ECO:0000313" key="1">
    <source>
        <dbReference type="EMBL" id="SCZ10038.1"/>
    </source>
</evidence>
<dbReference type="EMBL" id="FMVM01000023">
    <property type="protein sequence ID" value="SCZ10038.1"/>
    <property type="molecule type" value="Genomic_DNA"/>
</dbReference>
<dbReference type="Pfam" id="PF13704">
    <property type="entry name" value="Glyco_tranf_2_4"/>
    <property type="match status" value="1"/>
</dbReference>
<keyword evidence="2" id="KW-1185">Reference proteome</keyword>
<keyword evidence="1" id="KW-0808">Transferase</keyword>
<name>A0A1G5LCJ3_9BACL</name>
<dbReference type="Proteomes" id="UP000198538">
    <property type="component" value="Unassembled WGS sequence"/>
</dbReference>